<evidence type="ECO:0000259" key="7">
    <source>
        <dbReference type="PROSITE" id="PS50950"/>
    </source>
</evidence>
<dbReference type="AlphaFoldDB" id="A0A9W7TF05"/>
<protein>
    <submittedName>
        <fullName evidence="8">THAP domain-containing protein 1</fullName>
    </submittedName>
</protein>
<evidence type="ECO:0000256" key="3">
    <source>
        <dbReference type="ARBA" id="ARBA00022833"/>
    </source>
</evidence>
<feature type="coiled-coil region" evidence="6">
    <location>
        <begin position="105"/>
        <end position="139"/>
    </location>
</feature>
<reference evidence="8" key="1">
    <citation type="submission" date="2021-02" db="EMBL/GenBank/DDBJ databases">
        <title>Comparative genomics reveals that relaxation of natural selection precedes convergent phenotypic evolution of cavefish.</title>
        <authorList>
            <person name="Peng Z."/>
        </authorList>
    </citation>
    <scope>NUCLEOTIDE SEQUENCE</scope>
    <source>
        <tissue evidence="8">Muscle</tissue>
    </source>
</reference>
<dbReference type="PANTHER" id="PTHR46927">
    <property type="entry name" value="AGAP005574-PA"/>
    <property type="match status" value="1"/>
</dbReference>
<dbReference type="PANTHER" id="PTHR46927:SF3">
    <property type="entry name" value="THAP-TYPE DOMAIN-CONTAINING PROTEIN"/>
    <property type="match status" value="1"/>
</dbReference>
<dbReference type="InterPro" id="IPR052224">
    <property type="entry name" value="THAP_domain_protein"/>
</dbReference>
<gene>
    <name evidence="8" type="ORF">IRJ41_014316</name>
</gene>
<keyword evidence="1" id="KW-0479">Metal-binding</keyword>
<dbReference type="SMART" id="SM00980">
    <property type="entry name" value="THAP"/>
    <property type="match status" value="1"/>
</dbReference>
<keyword evidence="2 5" id="KW-0863">Zinc-finger</keyword>
<keyword evidence="3" id="KW-0862">Zinc</keyword>
<evidence type="ECO:0000256" key="1">
    <source>
        <dbReference type="ARBA" id="ARBA00022723"/>
    </source>
</evidence>
<name>A0A9W7TF05_TRIRA</name>
<dbReference type="Proteomes" id="UP001059041">
    <property type="component" value="Linkage Group LG19"/>
</dbReference>
<dbReference type="InterPro" id="IPR006612">
    <property type="entry name" value="THAP_Znf"/>
</dbReference>
<keyword evidence="6" id="KW-0175">Coiled coil</keyword>
<evidence type="ECO:0000313" key="9">
    <source>
        <dbReference type="Proteomes" id="UP001059041"/>
    </source>
</evidence>
<dbReference type="SUPFAM" id="SSF57716">
    <property type="entry name" value="Glucocorticoid receptor-like (DNA-binding domain)"/>
    <property type="match status" value="1"/>
</dbReference>
<keyword evidence="4 5" id="KW-0238">DNA-binding</keyword>
<dbReference type="Pfam" id="PF05485">
    <property type="entry name" value="THAP"/>
    <property type="match status" value="1"/>
</dbReference>
<sequence length="168" mass="19242">MQACDFCGYDGNGDAISFHRFTLEEENRRRWTVNMRRDAEWTPSESASLCSAHFTPDCFESGSAHLHPNAIPTIFDFTQCMIHQGEHKSTDSSCCGCYKRLQATEKVYQLKLAAAQLQIKEYKKNLAEESRKTAKWQKRAIVLQSAIRAMKQRGIIPTTRKTSTPKKY</sequence>
<organism evidence="8 9">
    <name type="scientific">Triplophysa rosa</name>
    <name type="common">Cave loach</name>
    <dbReference type="NCBI Taxonomy" id="992332"/>
    <lineage>
        <taxon>Eukaryota</taxon>
        <taxon>Metazoa</taxon>
        <taxon>Chordata</taxon>
        <taxon>Craniata</taxon>
        <taxon>Vertebrata</taxon>
        <taxon>Euteleostomi</taxon>
        <taxon>Actinopterygii</taxon>
        <taxon>Neopterygii</taxon>
        <taxon>Teleostei</taxon>
        <taxon>Ostariophysi</taxon>
        <taxon>Cypriniformes</taxon>
        <taxon>Nemacheilidae</taxon>
        <taxon>Triplophysa</taxon>
    </lineage>
</organism>
<comment type="caution">
    <text evidence="8">The sequence shown here is derived from an EMBL/GenBank/DDBJ whole genome shotgun (WGS) entry which is preliminary data.</text>
</comment>
<dbReference type="GO" id="GO:0008270">
    <property type="term" value="F:zinc ion binding"/>
    <property type="evidence" value="ECO:0007669"/>
    <property type="project" value="UniProtKB-KW"/>
</dbReference>
<evidence type="ECO:0000256" key="4">
    <source>
        <dbReference type="ARBA" id="ARBA00023125"/>
    </source>
</evidence>
<accession>A0A9W7TF05</accession>
<feature type="domain" description="THAP-type" evidence="7">
    <location>
        <begin position="1"/>
        <end position="75"/>
    </location>
</feature>
<evidence type="ECO:0000313" key="8">
    <source>
        <dbReference type="EMBL" id="KAI7796107.1"/>
    </source>
</evidence>
<dbReference type="PROSITE" id="PS50950">
    <property type="entry name" value="ZF_THAP"/>
    <property type="match status" value="1"/>
</dbReference>
<dbReference type="EMBL" id="JAFHDT010000019">
    <property type="protein sequence ID" value="KAI7796107.1"/>
    <property type="molecule type" value="Genomic_DNA"/>
</dbReference>
<keyword evidence="9" id="KW-1185">Reference proteome</keyword>
<proteinExistence type="predicted"/>
<dbReference type="GO" id="GO:0003677">
    <property type="term" value="F:DNA binding"/>
    <property type="evidence" value="ECO:0007669"/>
    <property type="project" value="UniProtKB-UniRule"/>
</dbReference>
<evidence type="ECO:0000256" key="2">
    <source>
        <dbReference type="ARBA" id="ARBA00022771"/>
    </source>
</evidence>
<evidence type="ECO:0000256" key="6">
    <source>
        <dbReference type="SAM" id="Coils"/>
    </source>
</evidence>
<evidence type="ECO:0000256" key="5">
    <source>
        <dbReference type="PROSITE-ProRule" id="PRU00309"/>
    </source>
</evidence>
<dbReference type="SMART" id="SM00692">
    <property type="entry name" value="DM3"/>
    <property type="match status" value="1"/>
</dbReference>